<dbReference type="InterPro" id="IPR001031">
    <property type="entry name" value="Thioesterase"/>
</dbReference>
<dbReference type="InterPro" id="IPR020802">
    <property type="entry name" value="TesA-like"/>
</dbReference>
<dbReference type="InterPro" id="IPR000873">
    <property type="entry name" value="AMP-dep_synth/lig_dom"/>
</dbReference>
<dbReference type="FunFam" id="3.40.50.980:FF:000001">
    <property type="entry name" value="Non-ribosomal peptide synthetase"/>
    <property type="match status" value="4"/>
</dbReference>
<reference evidence="7 8" key="1">
    <citation type="submission" date="2014-07" db="EMBL/GenBank/DDBJ databases">
        <authorList>
            <person name="Zhang J.E."/>
            <person name="Yang H."/>
            <person name="Guo J."/>
            <person name="Deng Z."/>
            <person name="Luo H."/>
            <person name="Luo M."/>
            <person name="Zhao B."/>
        </authorList>
    </citation>
    <scope>NUCLEOTIDE SEQUENCE [LARGE SCALE GENOMIC DNA]</scope>
    <source>
        <strain evidence="7 8">1CP</strain>
    </source>
</reference>
<dbReference type="SMART" id="SM00824">
    <property type="entry name" value="PKS_TE"/>
    <property type="match status" value="1"/>
</dbReference>
<dbReference type="Pfam" id="PF00550">
    <property type="entry name" value="PP-binding"/>
    <property type="match status" value="4"/>
</dbReference>
<evidence type="ECO:0000256" key="5">
    <source>
        <dbReference type="ARBA" id="ARBA00023194"/>
    </source>
</evidence>
<dbReference type="InterPro" id="IPR029058">
    <property type="entry name" value="AB_hydrolase_fold"/>
</dbReference>
<dbReference type="Gene3D" id="2.30.38.10">
    <property type="entry name" value="Luciferase, Domain 3"/>
    <property type="match status" value="4"/>
</dbReference>
<evidence type="ECO:0000313" key="8">
    <source>
        <dbReference type="Proteomes" id="UP000186108"/>
    </source>
</evidence>
<dbReference type="EC" id="5.1.1.12" evidence="7"/>
<dbReference type="Pfam" id="PF00668">
    <property type="entry name" value="Condensation"/>
    <property type="match status" value="5"/>
</dbReference>
<dbReference type="FunFam" id="3.40.50.12780:FF:000012">
    <property type="entry name" value="Non-ribosomal peptide synthetase"/>
    <property type="match status" value="2"/>
</dbReference>
<dbReference type="InterPro" id="IPR001242">
    <property type="entry name" value="Condensation_dom"/>
</dbReference>
<dbReference type="GO" id="GO:0031177">
    <property type="term" value="F:phosphopantetheine binding"/>
    <property type="evidence" value="ECO:0007669"/>
    <property type="project" value="InterPro"/>
</dbReference>
<dbReference type="FunFam" id="3.40.50.980:FF:000002">
    <property type="entry name" value="Enterobactin synthetase component F"/>
    <property type="match status" value="1"/>
</dbReference>
<dbReference type="InterPro" id="IPR025110">
    <property type="entry name" value="AMP-bd_C"/>
</dbReference>
<dbReference type="NCBIfam" id="NF003417">
    <property type="entry name" value="PRK04813.1"/>
    <property type="match status" value="4"/>
</dbReference>
<name>A0A1B1K1K7_RHOOP</name>
<dbReference type="SUPFAM" id="SSF56801">
    <property type="entry name" value="Acetyl-CoA synthetase-like"/>
    <property type="match status" value="4"/>
</dbReference>
<dbReference type="InterPro" id="IPR020806">
    <property type="entry name" value="PKS_PP-bd"/>
</dbReference>
<dbReference type="Gene3D" id="3.30.559.30">
    <property type="entry name" value="Nonribosomal peptide synthetase, condensation domain"/>
    <property type="match status" value="5"/>
</dbReference>
<dbReference type="InterPro" id="IPR036736">
    <property type="entry name" value="ACP-like_sf"/>
</dbReference>
<dbReference type="InterPro" id="IPR045851">
    <property type="entry name" value="AMP-bd_C_sf"/>
</dbReference>
<keyword evidence="3" id="KW-0597">Phosphoprotein</keyword>
<dbReference type="InterPro" id="IPR020845">
    <property type="entry name" value="AMP-binding_CS"/>
</dbReference>
<proteinExistence type="predicted"/>
<dbReference type="FunFam" id="2.30.38.10:FF:000001">
    <property type="entry name" value="Non-ribosomal peptide synthetase PvdI"/>
    <property type="match status" value="1"/>
</dbReference>
<organism evidence="7 8">
    <name type="scientific">Rhodococcus opacus</name>
    <name type="common">Nocardia opaca</name>
    <dbReference type="NCBI Taxonomy" id="37919"/>
    <lineage>
        <taxon>Bacteria</taxon>
        <taxon>Bacillati</taxon>
        <taxon>Actinomycetota</taxon>
        <taxon>Actinomycetes</taxon>
        <taxon>Mycobacteriales</taxon>
        <taxon>Nocardiaceae</taxon>
        <taxon>Rhodococcus</taxon>
    </lineage>
</organism>
<dbReference type="UniPathway" id="UPA00011"/>
<dbReference type="Gene3D" id="3.40.50.1820">
    <property type="entry name" value="alpha/beta hydrolase"/>
    <property type="match status" value="1"/>
</dbReference>
<dbReference type="SUPFAM" id="SSF47336">
    <property type="entry name" value="ACP-like"/>
    <property type="match status" value="4"/>
</dbReference>
<dbReference type="Gene3D" id="1.10.1200.10">
    <property type="entry name" value="ACP-like"/>
    <property type="match status" value="3"/>
</dbReference>
<feature type="domain" description="Carrier" evidence="6">
    <location>
        <begin position="3596"/>
        <end position="3671"/>
    </location>
</feature>
<sequence>MSSLDDFDTTSVLSDTVMANVVRPSELFPLSAAQRGMWFAQHLLGDVPIVIAQYVEVGIADLDIGLLARIGPAALRELGTGLLRIVEWDGEPLQTVDESLGFEMTHLDFRSDSDPRAAALAWMRAECSNPIDLLHDRLIRSAMLRVADDCYFWYSRIHHIALDGFGAMTFMNRAAELYTAAVEGRAPAEFTASGLREVVEEEARYRTSSRFETDRKYWAERSRNLPPTISLAGRAAEIGPQSLVSSAPLSAATTAALQSLTGREPGATFATAAVAAVSAFFSRLTGQDDVVLSLPVSARTTSRLRRSGGMISNVLPIRLSVGEETTSVDLMRCTQLALTGALRHQRYRHEDIRRDAGVLGGRRGFFGPSINIMMFHDEIRLGPSIGRLHVLTTGPVEDLAVNIYPGVAGDVAQVDFEANPNLYTEQELRGHHARFLEFFAAFAASAATDRIAVLDVLHADERADLVPCRGPQAEPERLLPDLLADGVAAAPDAVAIRASGREVTYHELDQRSNQLARLLIESGAGPETFVVLSLPRSAESLVAFWAVAKTGAAFVPVDPKLPPERVAHMLSDSGALVGLTLHELRATLPDGIHWLVLDDDEVRARCDRQRRSAIGDADRRAPLSVHHPAYMIYTSGSTGLPKGVVVTHSGLSNFAAAARPELGIDHESRMLRFSSASFDASVFEMIQAFSAGATMVVAPPEVHGGSDLVDLLSEQQVTHIITAPTVMNTVDPRGLEHLEAVVVGGDVCTPDLVERFGQVCRFTNSYGPTETTIIITAGEPLTPGEPITIGRPIQGTSVVVLDRKLRAVPAGVVGELYLAGPGIARGYHHRHGLTANRFVANPFGEPGSRLYRTGDEVRWVRSSQGTGAGHYTLEFIGRSDTQVKIRGFRIELGEIDSALLAQDGVNFAATVVHRTAGGTTALVSYVRLDTGREFDPVAIVEGVAEIVPSHMIPSAVMRLEHVPVTAAGKLDRSALPQPHFGSTEHEFRAASTPAEEQLSGLVAEALGLDRVSVDDSLFALGGDSIVAMQIAARAREFGLGFSARAVFEHKTIAGIAAVAVPVEAESAVVLEELEGGGVGRIPPTPIMYSMLERGPFADFFQALLLTLPSDVDTDRLSATLAAVLDHHDALRSKFVPDGDGTWAFETMAAGSVPAGDRISRIVTAAAPGSRAFTDVVSAECAAAAARLDPENGIMLQLVWCVSESAGAPGRLLVIAHHLVVDGVSWRVLLPDLATAWLQLGAGQTPTLAPVGTSFRRWAYGLQDAADRGAHRGELPYWREVLSGPDPQIGTRPIAPAIDTMRTTERVHIDVSPAVTDAVLARLPDVFGCGVNDGLLSALAMAVVQWRHSHGIDERSVLLTLEGHGREEEAVAGADLARTVGWFTSAFPVRLGLPAVDLGGAFEGGHAAGVVIKTVKEQLVAVPARGVGFGLLRHLDESARSILGCLPEPQISFNYLGRMGVQHLGDLQDLGWLPDLEAPDLITASGSGMAVAAVIDINAMVVDGPEGPRLTASFAYPTGAIRDSDVAALADLWRSALDGLAAHTVQPVAGGLTPSDCRLVTVSQSRIERWEHSYPGLREIWSLSPLQSGLLFHSTLAADSLDIYTAQLRIDLEGAVDSARLRRAAAGVLAHHATLRAAFEYDDHGVPAQLVVDRVDVPWREVDLTGCGSAAGVELERLLDDDRVARFDLARPPLLRLLLIRTAPERHVLALTNHHIILDGWSMPLLLRELLVRYAADDAPALPEPRPYSTYLEWVATLDRDASLRAWERALAGLDEPTLLAPHASSEQHGVPGEVDIALPAALIGALDTVVTRHGVTMNTVVQAAWGILLSRLLSRRDVVFGATVSGRPPQLSGVGSMLGLFINTVPVRVRMDPDETCAQLLTRLQGEQVSLLDHHYLGLGDIQARIGLGNLFDTLSVFESYPVDKSGFDEHTDIAGMRVTALDARDATHYPITLLSILEPRLRLSLRYQHGIFDRDTATTLAARVIGILETIARDTDTPVGDVDLFVPKERELVVDSWNATEHQVPRLTLAELFDAQVAHTPDAPAVVFEGTVLTYAEFDARANQLARFLISGGVGPESLVGVAVRRSVDMLVGIYAVIKAGGAYVPIDPDQPAERIAYVVATAGPVVVLTTTADRVALPAEVPALDLDTLDVSALSDDPIRDRDRLGPLHTRNPAYVIFTSGSTGRPKGVSVPHEGIVNRLLWMQHRYPLSDDDTVLQKTPVTFDVSVWELFWPLQTGARLVIAEPDGHRDPAYLERVIRAESVTSVHFVPSMLAVFLAGAHVDGCNSLRRVFTSGEALPPVTAANLHRVSGAELHNLYGPTEAAVDVTYYETGPDETTVPIGAPVWNTHTYVLDGRLRPVPVGVAGELYLGGVQLARGYQARSDLTADRFVANPFAAAGTVQDGSRLYRTGDLVRWLPTGQLEYLGRTDFQVKLRGQRIELGEIEAALHGHADVAQAVALARNDGSTGDYLAGYVVPAPGRSPDVRALLDAAATVLPRYMVPSALVVLAELPLTANGKLDRTALPVPEFASSAQFVPPGTLTECVLAEILADVLGASRIGMSDNFFDLGGNSLIATRVVARINNELGTGLTVRSLFESPTVGVLATVVDRMHAGAGPRPALVSGPRPDRLPLSLAQTRVWFLNRFDPTSSAYNVAAALRLSGPLDVDALRRAAADILERHESLRTMFPESPDGPSQLVLPVDHAATGDLIDVAPDVVPAAALDTRIREAMAHGFDVTTQIPIALTLVRCEAPDEHVLVMVVHHISIDGWSIQVLARDLVHAYSTRTAGDAPSWTPLPVQYADYTLWQRGFLGSEDDPTSLISQELEYWADALAGLPDVLALPLDRPRPAVRSGVGASVDFAVPVATVVRLAALAREQGATPFMVVHAALAVLLAKLSGTSDIAIGSPVAGRGDAALDDLVGMFVNTLVLRADCEPSQSFTGLVGRVRDSDLEAFGRADVPFERLVDKLNPVRSQSFSPLFQVLLAFQNFAQSRVELPGLTVSPVEVEWEAAQFDLSMALSEAAGGGYAGRLSYAADIFDAPTVYGIAEGFVRVLDAVIENPSVAVGDVDLLGPAERQRVLAAAAPEPLPVQARTLPEILAAGVASNPVGVALTCGGVEMSYSDLDSRSNRLARVLISRGVGPETFVALAFARSIESVVAVWAVAKAGGGFVPVDPKLPVERIEYMLADSGAVIGLTSAEITSLPGKVAWLVPTAGEVQDLCDEVSAAQITDGERGAPVALSNAAYMIYTSGSTGVPKGVVVTHAGLASFCADARLELDLTGDSRVLRFSSSSFDASVFEMIAGFSAGATLVVAPPEIIGGGELAELLRVERVTHIITAPAALGIVDPDGLDELQAVVVGGDVCPPELVAKFAPACRFFNSYGPTETTIIISITEPLVPEERITIGTPIEGAGAVVLDARLHPSPVGVIGELYLSGSGLARGYHARGALTAARFVANPFRGSGELMYRTGDLVRWTKDGRLDFVGRIDSQVQLRGLRIELGEIEAALSRCEGVAQTVVVLRHDPHTGEQLVGYVVPDTEAALDPETLRIRVGERLPTYMLPSQVMVVDALPLNPSGKLDRRALPAPSFVVREFRAPTTPIEEVVAGIFAEVLRLERVGLDDDFFALGGNSLVATQVVSRLGAALDTRVPVRVIFEASTVAALAVRAERHAGEGGRPALTRRVRPARIPLSLAQQRMWFLNQFDPESAAYNVPLVVRLSGELDVAAIQASVLDVFARHEALRTVFADSAQGPAQRIVHASRVSMDLTPIPVADEEELRMRVAALLTAGFEVTESVPVRGALYRMSKSEHVLAVVVHHICADGFSTGPMGRDVLVAYAARHAGHEPSWTPLPVQYADYALWQREVLGSEDDPGSLMSQQIAYWLDALSGLPDALTLPTDRPRPAVRSGLGSSVDFTVPAATVARLVSLAREAGATPFMVVHAALAVLLARLSGATDIAIGSPIAGRGDAALDDLVGMFVNTLVLRAQYQPDESFAELLGRMRDADLEAFSRADVPFERLVDKLNPIRSQSFSPLFQVMLAFQNFSRPAVELPGLTVTPVEVDRQAVQFDLSMTVGESADGGGGFVGRLSYATDVFDGATVREIARRFVRILEAVVDDPMMPVGDIPIVEENERRQMLREWNITGHDVPDGLLLDGFDAQVARTPDAVAIVYDNESLSYAEFSARVNRLARRLIDEGVGPESLVALGMRRSLELVTGIYAVLRTGAAFVPLDPDQPPARNDYILETTGPVCVLSTSRDGFDTSRNRVLNVDALDLSVYSSEPVGESEVVTPARPENLAYVIFTSGSTGRPKGVSVSHRAIVNQMSWLAAEYELGDSDVVVQKTPVTFDVSMWELLVPLAVGARMIVARPDGHRDPDYLLSLMQDSGVTVAAFVPSMLAALLADPETCLPDSLRCVFAGGEELPVELSAQCASRSKARLDNKYGPTEYAVTATSHRCDGLERESVPIGEPVWNTTALVLDRRLHPVPIGVEGELYLAGVQLSRGYHRRQGLTAERFVADPFGAAGTRLYRTGDVVKWNPRGQLMYVGRLDSQVKVRGLRIELGEIETALVAQQTIVQAVVIVHDGEFGQQLVGYVVPAGGRLIDVESVRVTAGRSLPQYMVPDVLMVLDELPLTASGKLDRNALPAPAFTKREFRGPTTRVERIVTSAFTDILGVEQVGLDDDFFALGGNSLVAPRIVARLKQDLSAAVPLQWLFTDPAVEALAARIQNGATGPVEEGFGPLLRIRADGEEGAPLFCIHPIVGLSWCYSGLRQYIEPDLPIYGIQSPSILEDSYLPESLDELADRYVREIRQIRPSGPYRLLGWSLGGVIAHAMAVRIQAAGEGVELLAMMDSFAGATAVEEGSPTDVSVRELLGGFGIEETAVERISDPSLGGVAVELAEMSGHSVEQTEQVVGRLVSAADRNSRLMSEYRPACFDGDIVFFTAAADDATGGRAARGWENAVTGVVHNHAVAVTHWQMTSPDALAVAGPILNEALREQST</sequence>
<feature type="domain" description="Carrier" evidence="6">
    <location>
        <begin position="4653"/>
        <end position="4728"/>
    </location>
</feature>
<dbReference type="GO" id="GO:0005829">
    <property type="term" value="C:cytosol"/>
    <property type="evidence" value="ECO:0007669"/>
    <property type="project" value="TreeGrafter"/>
</dbReference>
<keyword evidence="5" id="KW-0045">Antibiotic biosynthesis</keyword>
<dbReference type="CDD" id="cd17646">
    <property type="entry name" value="A_NRPS_AB3403-like"/>
    <property type="match status" value="2"/>
</dbReference>
<dbReference type="PATRIC" id="fig|37919.13.peg.1792"/>
<evidence type="ECO:0000313" key="7">
    <source>
        <dbReference type="EMBL" id="ANS26458.1"/>
    </source>
</evidence>
<dbReference type="GO" id="GO:0017000">
    <property type="term" value="P:antibiotic biosynthetic process"/>
    <property type="evidence" value="ECO:0007669"/>
    <property type="project" value="UniProtKB-KW"/>
</dbReference>
<dbReference type="PANTHER" id="PTHR45527">
    <property type="entry name" value="NONRIBOSOMAL PEPTIDE SYNTHETASE"/>
    <property type="match status" value="1"/>
</dbReference>
<dbReference type="GO" id="GO:0008610">
    <property type="term" value="P:lipid biosynthetic process"/>
    <property type="evidence" value="ECO:0007669"/>
    <property type="project" value="UniProtKB-ARBA"/>
</dbReference>
<dbReference type="GO" id="GO:0050157">
    <property type="term" value="F:ornithine racemase activity"/>
    <property type="evidence" value="ECO:0007669"/>
    <property type="project" value="UniProtKB-EC"/>
</dbReference>
<dbReference type="GO" id="GO:0044550">
    <property type="term" value="P:secondary metabolite biosynthetic process"/>
    <property type="evidence" value="ECO:0007669"/>
    <property type="project" value="UniProtKB-ARBA"/>
</dbReference>
<feature type="domain" description="Carrier" evidence="6">
    <location>
        <begin position="2539"/>
        <end position="2614"/>
    </location>
</feature>
<dbReference type="PANTHER" id="PTHR45527:SF1">
    <property type="entry name" value="FATTY ACID SYNTHASE"/>
    <property type="match status" value="1"/>
</dbReference>
<evidence type="ECO:0000256" key="4">
    <source>
        <dbReference type="ARBA" id="ARBA00022737"/>
    </source>
</evidence>
<dbReference type="CDD" id="cd19540">
    <property type="entry name" value="LCL_NRPS-like"/>
    <property type="match status" value="2"/>
</dbReference>
<keyword evidence="7" id="KW-0413">Isomerase</keyword>
<evidence type="ECO:0000259" key="6">
    <source>
        <dbReference type="PROSITE" id="PS50075"/>
    </source>
</evidence>
<dbReference type="NCBIfam" id="TIGR01720">
    <property type="entry name" value="NRPS-para261"/>
    <property type="match status" value="1"/>
</dbReference>
<protein>
    <submittedName>
        <fullName evidence="7">Non-ribosomal peptide synthetase</fullName>
        <ecNumber evidence="7">5.1.1.12</ecNumber>
    </submittedName>
</protein>
<dbReference type="PROSITE" id="PS00012">
    <property type="entry name" value="PHOSPHOPANTETHEINE"/>
    <property type="match status" value="3"/>
</dbReference>
<keyword evidence="4" id="KW-0677">Repeat</keyword>
<evidence type="ECO:0000256" key="3">
    <source>
        <dbReference type="ARBA" id="ARBA00022553"/>
    </source>
</evidence>
<dbReference type="Proteomes" id="UP000186108">
    <property type="component" value="Chromosome"/>
</dbReference>
<dbReference type="InterPro" id="IPR009081">
    <property type="entry name" value="PP-bd_ACP"/>
</dbReference>
<dbReference type="Pfam" id="PF00501">
    <property type="entry name" value="AMP-binding"/>
    <property type="match status" value="4"/>
</dbReference>
<dbReference type="Gene3D" id="3.30.559.10">
    <property type="entry name" value="Chloramphenicol acetyltransferase-like domain"/>
    <property type="match status" value="5"/>
</dbReference>
<dbReference type="InterPro" id="IPR010071">
    <property type="entry name" value="AA_adenyl_dom"/>
</dbReference>
<dbReference type="SMART" id="SM00823">
    <property type="entry name" value="PKS_PP"/>
    <property type="match status" value="4"/>
</dbReference>
<gene>
    <name evidence="7" type="ORF">R1CP_08690</name>
</gene>
<dbReference type="PROSITE" id="PS50075">
    <property type="entry name" value="CARRIER"/>
    <property type="match status" value="4"/>
</dbReference>
<feature type="domain" description="Carrier" evidence="6">
    <location>
        <begin position="989"/>
        <end position="1063"/>
    </location>
</feature>
<dbReference type="Pfam" id="PF00975">
    <property type="entry name" value="Thioesterase"/>
    <property type="match status" value="1"/>
</dbReference>
<dbReference type="FunFam" id="3.30.300.30:FF:000010">
    <property type="entry name" value="Enterobactin synthetase component F"/>
    <property type="match status" value="3"/>
</dbReference>
<dbReference type="PROSITE" id="PS00455">
    <property type="entry name" value="AMP_BINDING"/>
    <property type="match status" value="4"/>
</dbReference>
<dbReference type="CDD" id="cd19543">
    <property type="entry name" value="DCL_NRPS"/>
    <property type="match status" value="1"/>
</dbReference>
<dbReference type="NCBIfam" id="TIGR01733">
    <property type="entry name" value="AA-adenyl-dom"/>
    <property type="match status" value="4"/>
</dbReference>
<accession>A0A1B1K1K7</accession>
<comment type="cofactor">
    <cofactor evidence="1">
        <name>pantetheine 4'-phosphate</name>
        <dbReference type="ChEBI" id="CHEBI:47942"/>
    </cofactor>
</comment>
<evidence type="ECO:0000256" key="2">
    <source>
        <dbReference type="ARBA" id="ARBA00022450"/>
    </source>
</evidence>
<keyword evidence="2" id="KW-0596">Phosphopantetheine</keyword>
<dbReference type="Gene3D" id="3.40.50.980">
    <property type="match status" value="8"/>
</dbReference>
<dbReference type="InterPro" id="IPR006162">
    <property type="entry name" value="Ppantetheine_attach_site"/>
</dbReference>
<dbReference type="InterPro" id="IPR010060">
    <property type="entry name" value="NRPS_synth"/>
</dbReference>
<dbReference type="GO" id="GO:0043041">
    <property type="term" value="P:amino acid activation for nonribosomal peptide biosynthetic process"/>
    <property type="evidence" value="ECO:0007669"/>
    <property type="project" value="TreeGrafter"/>
</dbReference>
<evidence type="ECO:0000256" key="1">
    <source>
        <dbReference type="ARBA" id="ARBA00001957"/>
    </source>
</evidence>
<dbReference type="Pfam" id="PF13193">
    <property type="entry name" value="AMP-binding_C"/>
    <property type="match status" value="3"/>
</dbReference>
<dbReference type="Gene3D" id="3.30.300.30">
    <property type="match status" value="4"/>
</dbReference>
<dbReference type="EMBL" id="CP009111">
    <property type="protein sequence ID" value="ANS26458.1"/>
    <property type="molecule type" value="Genomic_DNA"/>
</dbReference>
<dbReference type="SUPFAM" id="SSF53474">
    <property type="entry name" value="alpha/beta-Hydrolases"/>
    <property type="match status" value="1"/>
</dbReference>
<dbReference type="SUPFAM" id="SSF52777">
    <property type="entry name" value="CoA-dependent acyltransferases"/>
    <property type="match status" value="10"/>
</dbReference>
<dbReference type="InterPro" id="IPR023213">
    <property type="entry name" value="CAT-like_dom_sf"/>
</dbReference>